<dbReference type="Gramene" id="TuG1812G0500002232.01.T01">
    <property type="protein sequence ID" value="TuG1812G0500002232.01.T01.cds323301"/>
    <property type="gene ID" value="TuG1812G0500002232.01"/>
</dbReference>
<sequence length="73" mass="7844">MLIYGLPSGGKREDILKAISEPVGKILTVDLDSLEGDGPARVELLCQAPANVDGLSLIFYFGNNMGKCITYEI</sequence>
<reference evidence="1" key="2">
    <citation type="submission" date="2018-03" db="EMBL/GenBank/DDBJ databases">
        <title>The Triticum urartu genome reveals the dynamic nature of wheat genome evolution.</title>
        <authorList>
            <person name="Ling H."/>
            <person name="Ma B."/>
            <person name="Shi X."/>
            <person name="Liu H."/>
            <person name="Dong L."/>
            <person name="Sun H."/>
            <person name="Cao Y."/>
            <person name="Gao Q."/>
            <person name="Zheng S."/>
            <person name="Li Y."/>
            <person name="Yu Y."/>
            <person name="Du H."/>
            <person name="Qi M."/>
            <person name="Li Y."/>
            <person name="Yu H."/>
            <person name="Cui Y."/>
            <person name="Wang N."/>
            <person name="Chen C."/>
            <person name="Wu H."/>
            <person name="Zhao Y."/>
            <person name="Zhang J."/>
            <person name="Li Y."/>
            <person name="Zhou W."/>
            <person name="Zhang B."/>
            <person name="Hu W."/>
            <person name="Eijk M."/>
            <person name="Tang J."/>
            <person name="Witsenboer H."/>
            <person name="Zhao S."/>
            <person name="Li Z."/>
            <person name="Zhang A."/>
            <person name="Wang D."/>
            <person name="Liang C."/>
        </authorList>
    </citation>
    <scope>NUCLEOTIDE SEQUENCE [LARGE SCALE GENOMIC DNA]</scope>
    <source>
        <strain evidence="1">cv. G1812</strain>
    </source>
</reference>
<protein>
    <submittedName>
        <fullName evidence="1">Uncharacterized protein</fullName>
    </submittedName>
</protein>
<accession>A0A8R7UFB5</accession>
<dbReference type="EnsemblPlants" id="TuG1812G0500002232.01.T01">
    <property type="protein sequence ID" value="TuG1812G0500002232.01.T01.cds323301"/>
    <property type="gene ID" value="TuG1812G0500002232.01"/>
</dbReference>
<dbReference type="AlphaFoldDB" id="A0A8R7UFB5"/>
<name>A0A8R7UFB5_TRIUA</name>
<evidence type="ECO:0000313" key="2">
    <source>
        <dbReference type="Proteomes" id="UP000015106"/>
    </source>
</evidence>
<keyword evidence="2" id="KW-1185">Reference proteome</keyword>
<reference evidence="2" key="1">
    <citation type="journal article" date="2013" name="Nature">
        <title>Draft genome of the wheat A-genome progenitor Triticum urartu.</title>
        <authorList>
            <person name="Ling H.Q."/>
            <person name="Zhao S."/>
            <person name="Liu D."/>
            <person name="Wang J."/>
            <person name="Sun H."/>
            <person name="Zhang C."/>
            <person name="Fan H."/>
            <person name="Li D."/>
            <person name="Dong L."/>
            <person name="Tao Y."/>
            <person name="Gao C."/>
            <person name="Wu H."/>
            <person name="Li Y."/>
            <person name="Cui Y."/>
            <person name="Guo X."/>
            <person name="Zheng S."/>
            <person name="Wang B."/>
            <person name="Yu K."/>
            <person name="Liang Q."/>
            <person name="Yang W."/>
            <person name="Lou X."/>
            <person name="Chen J."/>
            <person name="Feng M."/>
            <person name="Jian J."/>
            <person name="Zhang X."/>
            <person name="Luo G."/>
            <person name="Jiang Y."/>
            <person name="Liu J."/>
            <person name="Wang Z."/>
            <person name="Sha Y."/>
            <person name="Zhang B."/>
            <person name="Wu H."/>
            <person name="Tang D."/>
            <person name="Shen Q."/>
            <person name="Xue P."/>
            <person name="Zou S."/>
            <person name="Wang X."/>
            <person name="Liu X."/>
            <person name="Wang F."/>
            <person name="Yang Y."/>
            <person name="An X."/>
            <person name="Dong Z."/>
            <person name="Zhang K."/>
            <person name="Zhang X."/>
            <person name="Luo M.C."/>
            <person name="Dvorak J."/>
            <person name="Tong Y."/>
            <person name="Wang J."/>
            <person name="Yang H."/>
            <person name="Li Z."/>
            <person name="Wang D."/>
            <person name="Zhang A."/>
            <person name="Wang J."/>
        </authorList>
    </citation>
    <scope>NUCLEOTIDE SEQUENCE</scope>
    <source>
        <strain evidence="2">cv. G1812</strain>
    </source>
</reference>
<proteinExistence type="predicted"/>
<reference evidence="1" key="3">
    <citation type="submission" date="2022-06" db="UniProtKB">
        <authorList>
            <consortium name="EnsemblPlants"/>
        </authorList>
    </citation>
    <scope>IDENTIFICATION</scope>
</reference>
<evidence type="ECO:0000313" key="1">
    <source>
        <dbReference type="EnsemblPlants" id="TuG1812G0500002232.01.T01.cds323301"/>
    </source>
</evidence>
<organism evidence="1 2">
    <name type="scientific">Triticum urartu</name>
    <name type="common">Red wild einkorn</name>
    <name type="synonym">Crithodium urartu</name>
    <dbReference type="NCBI Taxonomy" id="4572"/>
    <lineage>
        <taxon>Eukaryota</taxon>
        <taxon>Viridiplantae</taxon>
        <taxon>Streptophyta</taxon>
        <taxon>Embryophyta</taxon>
        <taxon>Tracheophyta</taxon>
        <taxon>Spermatophyta</taxon>
        <taxon>Magnoliopsida</taxon>
        <taxon>Liliopsida</taxon>
        <taxon>Poales</taxon>
        <taxon>Poaceae</taxon>
        <taxon>BOP clade</taxon>
        <taxon>Pooideae</taxon>
        <taxon>Triticodae</taxon>
        <taxon>Triticeae</taxon>
        <taxon>Triticinae</taxon>
        <taxon>Triticum</taxon>
    </lineage>
</organism>
<dbReference type="Proteomes" id="UP000015106">
    <property type="component" value="Chromosome 5"/>
</dbReference>